<evidence type="ECO:0000256" key="1">
    <source>
        <dbReference type="PIRSR" id="PIRSR613078-1"/>
    </source>
</evidence>
<dbReference type="InterPro" id="IPR029033">
    <property type="entry name" value="His_PPase_superfam"/>
</dbReference>
<accession>A0A1M4S6Y9</accession>
<organism evidence="3 4">
    <name type="scientific">Atopostipes suicloacalis DSM 15692</name>
    <dbReference type="NCBI Taxonomy" id="1121025"/>
    <lineage>
        <taxon>Bacteria</taxon>
        <taxon>Bacillati</taxon>
        <taxon>Bacillota</taxon>
        <taxon>Bacilli</taxon>
        <taxon>Lactobacillales</taxon>
        <taxon>Carnobacteriaceae</taxon>
        <taxon>Atopostipes</taxon>
    </lineage>
</organism>
<feature type="active site" description="Tele-phosphohistidine intermediate" evidence="1">
    <location>
        <position position="13"/>
    </location>
</feature>
<evidence type="ECO:0000256" key="2">
    <source>
        <dbReference type="PIRSR" id="PIRSR613078-2"/>
    </source>
</evidence>
<feature type="binding site" evidence="2">
    <location>
        <begin position="12"/>
        <end position="19"/>
    </location>
    <ligand>
        <name>substrate</name>
    </ligand>
</feature>
<keyword evidence="4" id="KW-1185">Reference proteome</keyword>
<dbReference type="Proteomes" id="UP000184128">
    <property type="component" value="Unassembled WGS sequence"/>
</dbReference>
<gene>
    <name evidence="3" type="ORF">SAMN02745249_00082</name>
</gene>
<dbReference type="SUPFAM" id="SSF53254">
    <property type="entry name" value="Phosphoglycerate mutase-like"/>
    <property type="match status" value="1"/>
</dbReference>
<dbReference type="RefSeq" id="WP_073294518.1">
    <property type="nucleotide sequence ID" value="NZ_FQUF01000002.1"/>
</dbReference>
<dbReference type="PANTHER" id="PTHR48100:SF9">
    <property type="entry name" value="PHOSPHOGLYCERATE MUTASE 2 PARALOG"/>
    <property type="match status" value="1"/>
</dbReference>
<dbReference type="CDD" id="cd07067">
    <property type="entry name" value="HP_PGM_like"/>
    <property type="match status" value="1"/>
</dbReference>
<feature type="binding site" evidence="2">
    <location>
        <position position="62"/>
    </location>
    <ligand>
        <name>substrate</name>
    </ligand>
</feature>
<dbReference type="Pfam" id="PF00300">
    <property type="entry name" value="His_Phos_1"/>
    <property type="match status" value="1"/>
</dbReference>
<evidence type="ECO:0000313" key="4">
    <source>
        <dbReference type="Proteomes" id="UP000184128"/>
    </source>
</evidence>
<sequence length="231" mass="26684">MKDYGTTIYFVRHGETYFNFYNRMQGWGNTPLTPQGEIDVRRSGHGLKDIKFDAVYSSDLTRTVDTAELILGENEETDPDMEIVMMPEFREIFFGIFEGEYNDTVYKKVAEHLGIKTAEKMFSDVNQFERMGAFKEMDPYGHAEDFMEFWLRVEKGLLKIIDKHRDTGHNILLVAHGGTIRLILENLIPDLDDPNPLLNASVSVAHYDNGLYHLDQYGDVSHFVDEEELDN</sequence>
<reference evidence="3 4" key="1">
    <citation type="submission" date="2016-11" db="EMBL/GenBank/DDBJ databases">
        <authorList>
            <person name="Jaros S."/>
            <person name="Januszkiewicz K."/>
            <person name="Wedrychowicz H."/>
        </authorList>
    </citation>
    <scope>NUCLEOTIDE SEQUENCE [LARGE SCALE GENOMIC DNA]</scope>
    <source>
        <strain evidence="3 4">DSM 15692</strain>
    </source>
</reference>
<dbReference type="GO" id="GO:0016791">
    <property type="term" value="F:phosphatase activity"/>
    <property type="evidence" value="ECO:0007669"/>
    <property type="project" value="TreeGrafter"/>
</dbReference>
<dbReference type="InterPro" id="IPR050275">
    <property type="entry name" value="PGM_Phosphatase"/>
</dbReference>
<dbReference type="STRING" id="1121025.SAMN02745249_00082"/>
<name>A0A1M4S6Y9_9LACT</name>
<dbReference type="OrthoDB" id="4131070at2"/>
<dbReference type="PANTHER" id="PTHR48100">
    <property type="entry name" value="BROAD-SPECIFICITY PHOSPHATASE YOR283W-RELATED"/>
    <property type="match status" value="1"/>
</dbReference>
<feature type="active site" description="Proton donor/acceptor" evidence="1">
    <location>
        <position position="91"/>
    </location>
</feature>
<dbReference type="EMBL" id="FQUF01000002">
    <property type="protein sequence ID" value="SHE27935.1"/>
    <property type="molecule type" value="Genomic_DNA"/>
</dbReference>
<dbReference type="AlphaFoldDB" id="A0A1M4S6Y9"/>
<dbReference type="InterPro" id="IPR013078">
    <property type="entry name" value="His_Pase_superF_clade-1"/>
</dbReference>
<protein>
    <submittedName>
        <fullName evidence="3">Probable phosphoglycerate mutase</fullName>
    </submittedName>
</protein>
<dbReference type="Gene3D" id="3.40.50.1240">
    <property type="entry name" value="Phosphoglycerate mutase-like"/>
    <property type="match status" value="1"/>
</dbReference>
<proteinExistence type="predicted"/>
<dbReference type="GO" id="GO:0005737">
    <property type="term" value="C:cytoplasm"/>
    <property type="evidence" value="ECO:0007669"/>
    <property type="project" value="TreeGrafter"/>
</dbReference>
<dbReference type="SMART" id="SM00855">
    <property type="entry name" value="PGAM"/>
    <property type="match status" value="1"/>
</dbReference>
<evidence type="ECO:0000313" key="3">
    <source>
        <dbReference type="EMBL" id="SHE27935.1"/>
    </source>
</evidence>